<name>A0A6P3ZMX8_ZIZJJ</name>
<dbReference type="KEGG" id="zju:107416272"/>
<dbReference type="GeneID" id="107416272"/>
<gene>
    <name evidence="3" type="primary">LOC107416272</name>
</gene>
<proteinExistence type="predicted"/>
<sequence>MQILDWVFNQWVWISILQMAFCIPNTVFCGRKRGPYNLFGWNLGNRKDDYTSQTKYHDLDLPFSLSLVDRTFLKGRELKCCYKASIDGFSAADFHNFCDFKGPCVIIGYTNKSFKFGAFNPEGYRSTDDYYDTFDAFLFYWTDNERIDPIVLPKIGGSGAALFDYARGGPQFGADGLLIGPPLAPVMGGFAGPDTNSGIGDLRQAKSRLGLSYAKREDGKDSLFGDESKATLDDVQVFCSPQIASLY</sequence>
<dbReference type="InterPro" id="IPR006571">
    <property type="entry name" value="TLDc_dom"/>
</dbReference>
<keyword evidence="2" id="KW-1185">Reference proteome</keyword>
<feature type="domain" description="TLDc" evidence="1">
    <location>
        <begin position="49"/>
        <end position="241"/>
    </location>
</feature>
<reference evidence="3" key="1">
    <citation type="submission" date="2025-08" db="UniProtKB">
        <authorList>
            <consortium name="RefSeq"/>
        </authorList>
    </citation>
    <scope>IDENTIFICATION</scope>
    <source>
        <tissue evidence="3">Seedling</tissue>
    </source>
</reference>
<dbReference type="InParanoid" id="A0A6P3ZMX8"/>
<dbReference type="PROSITE" id="PS51886">
    <property type="entry name" value="TLDC"/>
    <property type="match status" value="1"/>
</dbReference>
<evidence type="ECO:0000259" key="1">
    <source>
        <dbReference type="PROSITE" id="PS51886"/>
    </source>
</evidence>
<accession>A0A6P3ZMX8</accession>
<dbReference type="AlphaFoldDB" id="A0A6P3ZMX8"/>
<evidence type="ECO:0000313" key="2">
    <source>
        <dbReference type="Proteomes" id="UP001652623"/>
    </source>
</evidence>
<protein>
    <submittedName>
        <fullName evidence="3">Uncharacterized protein LOC107416272</fullName>
    </submittedName>
</protein>
<evidence type="ECO:0000313" key="3">
    <source>
        <dbReference type="RefSeq" id="XP_015880239.2"/>
    </source>
</evidence>
<organism evidence="2 3">
    <name type="scientific">Ziziphus jujuba</name>
    <name type="common">Chinese jujube</name>
    <name type="synonym">Ziziphus sativa</name>
    <dbReference type="NCBI Taxonomy" id="326968"/>
    <lineage>
        <taxon>Eukaryota</taxon>
        <taxon>Viridiplantae</taxon>
        <taxon>Streptophyta</taxon>
        <taxon>Embryophyta</taxon>
        <taxon>Tracheophyta</taxon>
        <taxon>Spermatophyta</taxon>
        <taxon>Magnoliopsida</taxon>
        <taxon>eudicotyledons</taxon>
        <taxon>Gunneridae</taxon>
        <taxon>Pentapetalae</taxon>
        <taxon>rosids</taxon>
        <taxon>fabids</taxon>
        <taxon>Rosales</taxon>
        <taxon>Rhamnaceae</taxon>
        <taxon>Paliureae</taxon>
        <taxon>Ziziphus</taxon>
    </lineage>
</organism>
<dbReference type="Proteomes" id="UP001652623">
    <property type="component" value="Chromosome 6"/>
</dbReference>
<dbReference type="RefSeq" id="XP_015880239.2">
    <property type="nucleotide sequence ID" value="XM_016024753.4"/>
</dbReference>
<dbReference type="Pfam" id="PF07534">
    <property type="entry name" value="TLD"/>
    <property type="match status" value="1"/>
</dbReference>